<proteinExistence type="predicted"/>
<comment type="caution">
    <text evidence="1">The sequence shown here is derived from an EMBL/GenBank/DDBJ whole genome shotgun (WGS) entry which is preliminary data.</text>
</comment>
<sequence length="246" mass="27690">MDSTSGIPGLLYANSKISRPDILDDNAFFEWYDEEHIPELIGTKGFNSAFRLIDTNPDSERPHLAVYPTRNFSFFQSNGFKSLKSLQSDKLPGTGAVAEVMESTSRFDKLVQVYDPTRKGPGGHTKCIISAQMKSASGPAAEEDIDLWYREEHLRLIAKSEGYLRTTRYKLAFSASFPPASEDEVKPPVWLALHEFETETVDMAKLAELTITDWTKKIHETTKGIFIIYKLSKGFGTKDLFHGVEL</sequence>
<name>A0AAW0QRI3_9PEZI</name>
<organism evidence="1 2">
    <name type="scientific">Apiospora kogelbergensis</name>
    <dbReference type="NCBI Taxonomy" id="1337665"/>
    <lineage>
        <taxon>Eukaryota</taxon>
        <taxon>Fungi</taxon>
        <taxon>Dikarya</taxon>
        <taxon>Ascomycota</taxon>
        <taxon>Pezizomycotina</taxon>
        <taxon>Sordariomycetes</taxon>
        <taxon>Xylariomycetidae</taxon>
        <taxon>Amphisphaeriales</taxon>
        <taxon>Apiosporaceae</taxon>
        <taxon>Apiospora</taxon>
    </lineage>
</organism>
<evidence type="ECO:0000313" key="2">
    <source>
        <dbReference type="Proteomes" id="UP001392437"/>
    </source>
</evidence>
<reference evidence="1 2" key="1">
    <citation type="submission" date="2023-01" db="EMBL/GenBank/DDBJ databases">
        <title>Analysis of 21 Apiospora genomes using comparative genomics revels a genus with tremendous synthesis potential of carbohydrate active enzymes and secondary metabolites.</title>
        <authorList>
            <person name="Sorensen T."/>
        </authorList>
    </citation>
    <scope>NUCLEOTIDE SEQUENCE [LARGE SCALE GENOMIC DNA]</scope>
    <source>
        <strain evidence="1 2">CBS 117206</strain>
    </source>
</reference>
<protein>
    <recommendedName>
        <fullName evidence="3">EthD domain-containing protein</fullName>
    </recommendedName>
</protein>
<dbReference type="AlphaFoldDB" id="A0AAW0QRI3"/>
<dbReference type="EMBL" id="JAQQWP010000006">
    <property type="protein sequence ID" value="KAK8114463.1"/>
    <property type="molecule type" value="Genomic_DNA"/>
</dbReference>
<accession>A0AAW0QRI3</accession>
<evidence type="ECO:0008006" key="3">
    <source>
        <dbReference type="Google" id="ProtNLM"/>
    </source>
</evidence>
<dbReference type="Proteomes" id="UP001392437">
    <property type="component" value="Unassembled WGS sequence"/>
</dbReference>
<keyword evidence="2" id="KW-1185">Reference proteome</keyword>
<evidence type="ECO:0000313" key="1">
    <source>
        <dbReference type="EMBL" id="KAK8114463.1"/>
    </source>
</evidence>
<gene>
    <name evidence="1" type="ORF">PG999_006532</name>
</gene>